<evidence type="ECO:0000313" key="5">
    <source>
        <dbReference type="EMBL" id="QQL48415.1"/>
    </source>
</evidence>
<dbReference type="InterPro" id="IPR036127">
    <property type="entry name" value="CcmE-like_sf"/>
</dbReference>
<name>A0A6I4I365_9SPHI</name>
<protein>
    <submittedName>
        <fullName evidence="5">Cytochrome c maturation protein CcmE</fullName>
    </submittedName>
</protein>
<dbReference type="InterPro" id="IPR004329">
    <property type="entry name" value="CcmE"/>
</dbReference>
<keyword evidence="6" id="KW-1185">Reference proteome</keyword>
<comment type="subcellular location">
    <subcellularLocation>
        <location evidence="1">Membrane</location>
    </subcellularLocation>
</comment>
<dbReference type="SUPFAM" id="SSF82093">
    <property type="entry name" value="Heme chaperone CcmE"/>
    <property type="match status" value="1"/>
</dbReference>
<keyword evidence="2" id="KW-0479">Metal-binding</keyword>
<evidence type="ECO:0000256" key="2">
    <source>
        <dbReference type="ARBA" id="ARBA00022617"/>
    </source>
</evidence>
<proteinExistence type="predicted"/>
<dbReference type="GO" id="GO:0020037">
    <property type="term" value="F:heme binding"/>
    <property type="evidence" value="ECO:0007669"/>
    <property type="project" value="InterPro"/>
</dbReference>
<dbReference type="AlphaFoldDB" id="A0A6I4I365"/>
<keyword evidence="2" id="KW-0349">Heme</keyword>
<dbReference type="EMBL" id="CP066775">
    <property type="protein sequence ID" value="QQL48415.1"/>
    <property type="molecule type" value="Genomic_DNA"/>
</dbReference>
<keyword evidence="4" id="KW-0472">Membrane</keyword>
<dbReference type="KEGG" id="mgik:GO620_009430"/>
<keyword evidence="3" id="KW-0201">Cytochrome c-type biogenesis</keyword>
<dbReference type="Proteomes" id="UP000429232">
    <property type="component" value="Chromosome"/>
</dbReference>
<reference evidence="5 6" key="1">
    <citation type="submission" date="2020-12" db="EMBL/GenBank/DDBJ databases">
        <title>HMF7856_wgs.fasta genome submission.</title>
        <authorList>
            <person name="Kang H."/>
            <person name="Kim H."/>
            <person name="Joh K."/>
        </authorList>
    </citation>
    <scope>NUCLEOTIDE SEQUENCE [LARGE SCALE GENOMIC DNA]</scope>
    <source>
        <strain evidence="5 6">HMF7856</strain>
    </source>
</reference>
<gene>
    <name evidence="5" type="ORF">GO620_009430</name>
</gene>
<keyword evidence="2" id="KW-0408">Iron</keyword>
<dbReference type="GO" id="GO:0017004">
    <property type="term" value="P:cytochrome complex assembly"/>
    <property type="evidence" value="ECO:0007669"/>
    <property type="project" value="UniProtKB-KW"/>
</dbReference>
<sequence length="136" mass="15015">MKKSAIIGIIVIAVAIAVIISTYSSTSTYGSFTDAKKTEAPLQVVGHLVKTKELHYDAAKDANYFSFYMTDNKGQECKIVFSGTKPQDFERSEQIVLTGQMVGAEFHASKILMKCPSKYTQDKVEITEHKAKQASI</sequence>
<dbReference type="GO" id="GO:0005886">
    <property type="term" value="C:plasma membrane"/>
    <property type="evidence" value="ECO:0007669"/>
    <property type="project" value="InterPro"/>
</dbReference>
<dbReference type="GO" id="GO:0017003">
    <property type="term" value="P:protein-heme linkage"/>
    <property type="evidence" value="ECO:0007669"/>
    <property type="project" value="InterPro"/>
</dbReference>
<dbReference type="InterPro" id="IPR012340">
    <property type="entry name" value="NA-bd_OB-fold"/>
</dbReference>
<evidence type="ECO:0000256" key="4">
    <source>
        <dbReference type="ARBA" id="ARBA00023136"/>
    </source>
</evidence>
<accession>A0A6I4I365</accession>
<dbReference type="RefSeq" id="WP_157526052.1">
    <property type="nucleotide sequence ID" value="NZ_CP066775.1"/>
</dbReference>
<evidence type="ECO:0000313" key="6">
    <source>
        <dbReference type="Proteomes" id="UP000429232"/>
    </source>
</evidence>
<evidence type="ECO:0000256" key="3">
    <source>
        <dbReference type="ARBA" id="ARBA00022748"/>
    </source>
</evidence>
<evidence type="ECO:0000256" key="1">
    <source>
        <dbReference type="ARBA" id="ARBA00004370"/>
    </source>
</evidence>
<dbReference type="Gene3D" id="2.40.50.140">
    <property type="entry name" value="Nucleic acid-binding proteins"/>
    <property type="match status" value="1"/>
</dbReference>
<organism evidence="5 6">
    <name type="scientific">Mucilaginibacter ginkgonis</name>
    <dbReference type="NCBI Taxonomy" id="2682091"/>
    <lineage>
        <taxon>Bacteria</taxon>
        <taxon>Pseudomonadati</taxon>
        <taxon>Bacteroidota</taxon>
        <taxon>Sphingobacteriia</taxon>
        <taxon>Sphingobacteriales</taxon>
        <taxon>Sphingobacteriaceae</taxon>
        <taxon>Mucilaginibacter</taxon>
    </lineage>
</organism>
<dbReference type="Pfam" id="PF03100">
    <property type="entry name" value="CcmE"/>
    <property type="match status" value="1"/>
</dbReference>